<dbReference type="InParanoid" id="A0A0H2RXF9"/>
<reference evidence="2 3" key="1">
    <citation type="submission" date="2015-04" db="EMBL/GenBank/DDBJ databases">
        <title>Complete genome sequence of Schizopora paradoxa KUC8140, a cosmopolitan wood degrader in East Asia.</title>
        <authorList>
            <consortium name="DOE Joint Genome Institute"/>
            <person name="Min B."/>
            <person name="Park H."/>
            <person name="Jang Y."/>
            <person name="Kim J.-J."/>
            <person name="Kim K.H."/>
            <person name="Pangilinan J."/>
            <person name="Lipzen A."/>
            <person name="Riley R."/>
            <person name="Grigoriev I.V."/>
            <person name="Spatafora J.W."/>
            <person name="Choi I.-G."/>
        </authorList>
    </citation>
    <scope>NUCLEOTIDE SEQUENCE [LARGE SCALE GENOMIC DNA]</scope>
    <source>
        <strain evidence="2 3">KUC8140</strain>
    </source>
</reference>
<evidence type="ECO:0000313" key="3">
    <source>
        <dbReference type="Proteomes" id="UP000053477"/>
    </source>
</evidence>
<dbReference type="Proteomes" id="UP000053477">
    <property type="component" value="Unassembled WGS sequence"/>
</dbReference>
<keyword evidence="3" id="KW-1185">Reference proteome</keyword>
<name>A0A0H2RXF9_9AGAM</name>
<evidence type="ECO:0000313" key="2">
    <source>
        <dbReference type="EMBL" id="KLO16800.1"/>
    </source>
</evidence>
<proteinExistence type="predicted"/>
<keyword evidence="1" id="KW-1133">Transmembrane helix</keyword>
<dbReference type="EMBL" id="KQ085912">
    <property type="protein sequence ID" value="KLO16800.1"/>
    <property type="molecule type" value="Genomic_DNA"/>
</dbReference>
<sequence>MLASLFCSIVCDDAHALPLPPSFFSFSLVFMAFLRNLAELTRSWASSFPLLLILTLHFTSFFDSKSSFPFPSHPFSICACTTGTGFYSFHRFRRLLHVSKEILREDRQVGRSYCTSYCTCYLLSCCTAIVLSCMCCTCYVVCVV</sequence>
<gene>
    <name evidence="2" type="ORF">SCHPADRAFT_200958</name>
</gene>
<feature type="transmembrane region" description="Helical" evidence="1">
    <location>
        <begin position="40"/>
        <end position="62"/>
    </location>
</feature>
<keyword evidence="1" id="KW-0472">Membrane</keyword>
<organism evidence="2 3">
    <name type="scientific">Schizopora paradoxa</name>
    <dbReference type="NCBI Taxonomy" id="27342"/>
    <lineage>
        <taxon>Eukaryota</taxon>
        <taxon>Fungi</taxon>
        <taxon>Dikarya</taxon>
        <taxon>Basidiomycota</taxon>
        <taxon>Agaricomycotina</taxon>
        <taxon>Agaricomycetes</taxon>
        <taxon>Hymenochaetales</taxon>
        <taxon>Schizoporaceae</taxon>
        <taxon>Schizopora</taxon>
    </lineage>
</organism>
<dbReference type="AlphaFoldDB" id="A0A0H2RXF9"/>
<protein>
    <submittedName>
        <fullName evidence="2">Uncharacterized protein</fullName>
    </submittedName>
</protein>
<evidence type="ECO:0000256" key="1">
    <source>
        <dbReference type="SAM" id="Phobius"/>
    </source>
</evidence>
<keyword evidence="1" id="KW-0812">Transmembrane</keyword>
<accession>A0A0H2RXF9</accession>